<evidence type="ECO:0000313" key="1">
    <source>
        <dbReference type="EMBL" id="KAG7592873.1"/>
    </source>
</evidence>
<organism evidence="1 2">
    <name type="scientific">Arabidopsis thaliana x Arabidopsis arenosa</name>
    <dbReference type="NCBI Taxonomy" id="1240361"/>
    <lineage>
        <taxon>Eukaryota</taxon>
        <taxon>Viridiplantae</taxon>
        <taxon>Streptophyta</taxon>
        <taxon>Embryophyta</taxon>
        <taxon>Tracheophyta</taxon>
        <taxon>Spermatophyta</taxon>
        <taxon>Magnoliopsida</taxon>
        <taxon>eudicotyledons</taxon>
        <taxon>Gunneridae</taxon>
        <taxon>Pentapetalae</taxon>
        <taxon>rosids</taxon>
        <taxon>malvids</taxon>
        <taxon>Brassicales</taxon>
        <taxon>Brassicaceae</taxon>
        <taxon>Camelineae</taxon>
        <taxon>Arabidopsis</taxon>
    </lineage>
</organism>
<evidence type="ECO:0000313" key="2">
    <source>
        <dbReference type="Proteomes" id="UP000694240"/>
    </source>
</evidence>
<dbReference type="Proteomes" id="UP000694240">
    <property type="component" value="Chromosome 6"/>
</dbReference>
<accession>A0A8T2C4R8</accession>
<name>A0A8T2C4R8_9BRAS</name>
<dbReference type="AlphaFoldDB" id="A0A8T2C4R8"/>
<gene>
    <name evidence="1" type="ORF">ISN45_Aa01g017260</name>
</gene>
<keyword evidence="2" id="KW-1185">Reference proteome</keyword>
<dbReference type="EMBL" id="JAEFBK010000006">
    <property type="protein sequence ID" value="KAG7592873.1"/>
    <property type="molecule type" value="Genomic_DNA"/>
</dbReference>
<sequence>MSNIAKAKENGQCCRVRAMLIAHDDDAFLQGVAQLFHEQEAHDDDAFLQGVAQLFHEQEVVAQHFEELIPIRVAQHFVVLNLPPIRRVGGMSRAAHNKRLVPPAAPVVARNHANT</sequence>
<comment type="caution">
    <text evidence="1">The sequence shown here is derived from an EMBL/GenBank/DDBJ whole genome shotgun (WGS) entry which is preliminary data.</text>
</comment>
<protein>
    <submittedName>
        <fullName evidence="1">Uncharacterized protein</fullName>
    </submittedName>
</protein>
<reference evidence="1 2" key="1">
    <citation type="submission" date="2020-12" db="EMBL/GenBank/DDBJ databases">
        <title>Concerted genomic and epigenomic changes stabilize Arabidopsis allopolyploids.</title>
        <authorList>
            <person name="Chen Z."/>
        </authorList>
    </citation>
    <scope>NUCLEOTIDE SEQUENCE [LARGE SCALE GENOMIC DNA]</scope>
    <source>
        <strain evidence="1">Allo738</strain>
        <tissue evidence="1">Leaf</tissue>
    </source>
</reference>
<proteinExistence type="predicted"/>